<accession>A0A7J5UUC4</accession>
<name>A0A7J5UUC4_9MICO</name>
<organism evidence="3 4">
    <name type="scientific">Georgenia thermotolerans</name>
    <dbReference type="NCBI Taxonomy" id="527326"/>
    <lineage>
        <taxon>Bacteria</taxon>
        <taxon>Bacillati</taxon>
        <taxon>Actinomycetota</taxon>
        <taxon>Actinomycetes</taxon>
        <taxon>Micrococcales</taxon>
        <taxon>Bogoriellaceae</taxon>
        <taxon>Georgenia</taxon>
    </lineage>
</organism>
<dbReference type="PRINTS" id="PR00080">
    <property type="entry name" value="SDRFAMILY"/>
</dbReference>
<dbReference type="GO" id="GO:0016491">
    <property type="term" value="F:oxidoreductase activity"/>
    <property type="evidence" value="ECO:0007669"/>
    <property type="project" value="UniProtKB-KW"/>
</dbReference>
<comment type="similarity">
    <text evidence="1">Belongs to the short-chain dehydrogenases/reductases (SDR) family.</text>
</comment>
<dbReference type="InterPro" id="IPR002347">
    <property type="entry name" value="SDR_fam"/>
</dbReference>
<protein>
    <submittedName>
        <fullName evidence="3">SDR family oxidoreductase</fullName>
    </submittedName>
</protein>
<dbReference type="AlphaFoldDB" id="A0A7J5UUC4"/>
<dbReference type="SUPFAM" id="SSF51735">
    <property type="entry name" value="NAD(P)-binding Rossmann-fold domains"/>
    <property type="match status" value="1"/>
</dbReference>
<evidence type="ECO:0000256" key="2">
    <source>
        <dbReference type="ARBA" id="ARBA00023002"/>
    </source>
</evidence>
<dbReference type="Gene3D" id="3.40.50.720">
    <property type="entry name" value="NAD(P)-binding Rossmann-like Domain"/>
    <property type="match status" value="1"/>
</dbReference>
<dbReference type="EMBL" id="WHJE01000003">
    <property type="protein sequence ID" value="KAE8765883.1"/>
    <property type="molecule type" value="Genomic_DNA"/>
</dbReference>
<dbReference type="RefSeq" id="WP_152202331.1">
    <property type="nucleotide sequence ID" value="NZ_VUKF01000013.1"/>
</dbReference>
<keyword evidence="4" id="KW-1185">Reference proteome</keyword>
<proteinExistence type="inferred from homology"/>
<dbReference type="PANTHER" id="PTHR24321:SF8">
    <property type="entry name" value="ESTRADIOL 17-BETA-DEHYDROGENASE 8-RELATED"/>
    <property type="match status" value="1"/>
</dbReference>
<dbReference type="Pfam" id="PF13561">
    <property type="entry name" value="adh_short_C2"/>
    <property type="match status" value="1"/>
</dbReference>
<keyword evidence="2" id="KW-0560">Oxidoreductase</keyword>
<comment type="caution">
    <text evidence="3">The sequence shown here is derived from an EMBL/GenBank/DDBJ whole genome shotgun (WGS) entry which is preliminary data.</text>
</comment>
<sequence>MTDRPNLPLAGKRCLVTGGGTGIGAACAVDLAGRGASVMVADIDHAAATSVARSIGDRAAACAIDVRDPASVAAAVDATVTALGGLDVAVNNAGVGVPVARDTGDTPVDEWRRVLSVNLDGVFYCLRAELNAMLAAGGGSIVNMGSVGSLVGLPGASSYTAAKHGILGLTKAAAAEYAGRGIRVNLVTPGYVDTTISPRTPEQKAALAAKHPLGRLAQSPEVATVVCFLASDEASYVTGAEYTVDGGYTVI</sequence>
<dbReference type="Proteomes" id="UP000451860">
    <property type="component" value="Unassembled WGS sequence"/>
</dbReference>
<evidence type="ECO:0000313" key="4">
    <source>
        <dbReference type="Proteomes" id="UP000451860"/>
    </source>
</evidence>
<dbReference type="FunFam" id="3.40.50.720:FF:000084">
    <property type="entry name" value="Short-chain dehydrogenase reductase"/>
    <property type="match status" value="1"/>
</dbReference>
<dbReference type="PROSITE" id="PS00061">
    <property type="entry name" value="ADH_SHORT"/>
    <property type="match status" value="1"/>
</dbReference>
<reference evidence="3 4" key="1">
    <citation type="submission" date="2019-10" db="EMBL/GenBank/DDBJ databases">
        <title>Georgenia wutianyii sp. nov. and Georgenia yuyongxinii sp. nov. isolated from plateau pika (Ochotona curzoniae) in the Qinghai-Tibet plateau of China.</title>
        <authorList>
            <person name="Tian Z."/>
        </authorList>
    </citation>
    <scope>NUCLEOTIDE SEQUENCE [LARGE SCALE GENOMIC DNA]</scope>
    <source>
        <strain evidence="3 4">DSM 21501</strain>
    </source>
</reference>
<evidence type="ECO:0000313" key="3">
    <source>
        <dbReference type="EMBL" id="KAE8765883.1"/>
    </source>
</evidence>
<dbReference type="InterPro" id="IPR036291">
    <property type="entry name" value="NAD(P)-bd_dom_sf"/>
</dbReference>
<dbReference type="PANTHER" id="PTHR24321">
    <property type="entry name" value="DEHYDROGENASES, SHORT CHAIN"/>
    <property type="match status" value="1"/>
</dbReference>
<dbReference type="InterPro" id="IPR020904">
    <property type="entry name" value="Sc_DH/Rdtase_CS"/>
</dbReference>
<dbReference type="PRINTS" id="PR00081">
    <property type="entry name" value="GDHRDH"/>
</dbReference>
<dbReference type="OrthoDB" id="517007at2"/>
<gene>
    <name evidence="3" type="ORF">GB883_01240</name>
</gene>
<dbReference type="PROSITE" id="PS51257">
    <property type="entry name" value="PROKAR_LIPOPROTEIN"/>
    <property type="match status" value="1"/>
</dbReference>
<evidence type="ECO:0000256" key="1">
    <source>
        <dbReference type="ARBA" id="ARBA00006484"/>
    </source>
</evidence>